<dbReference type="EMBL" id="JAUOZU010000018">
    <property type="protein sequence ID" value="MDO6966523.1"/>
    <property type="molecule type" value="Genomic_DNA"/>
</dbReference>
<dbReference type="Proteomes" id="UP001174932">
    <property type="component" value="Unassembled WGS sequence"/>
</dbReference>
<proteinExistence type="predicted"/>
<sequence>MARHFTNEDRTSTWNITKGGDLWVVGQQAHFQIDGTGIDTNGFSNTRIKIFGDLTTSSNDECGINATGGKTSIFVGATSNITVSGAAAVAIGGDGKNVSIVNHGHLESGEWGVNLNNGGNVFNDGTIRGETGIEIACKDQNAAGRVTNERLIDADSVGVDMTGLSSSATDTAAGAKTTATMINGEDGIIRSDNIGIIFRGTDGNRLVNDGIIRAPRAMIDEDVSTTVINRGKIFGNVLLEGGNDTFITRGGSIDGKVYGGAGSDTYIITGISPLQGFQIVEGIFKGVDTVKSSVSYTLGDYVENLVLLGNAQEATGNALDNRLVGSNKENTLSGYQGNDILDGRKGDDILHGHLGDDIFVFSRDYDRDTILGFEDGADKLKVEGMDSIYDYSAFSTKIHQVGVNVEIDLGNGDVLILEGMSKANISVSDFEY</sequence>
<accession>A0ABT8YS03</accession>
<protein>
    <submittedName>
        <fullName evidence="1">Uncharacterized protein</fullName>
    </submittedName>
</protein>
<keyword evidence="2" id="KW-1185">Reference proteome</keyword>
<evidence type="ECO:0000313" key="2">
    <source>
        <dbReference type="Proteomes" id="UP001174932"/>
    </source>
</evidence>
<dbReference type="InterPro" id="IPR001343">
    <property type="entry name" value="Hemolysn_Ca-bd"/>
</dbReference>
<comment type="caution">
    <text evidence="1">The sequence shown here is derived from an EMBL/GenBank/DDBJ whole genome shotgun (WGS) entry which is preliminary data.</text>
</comment>
<dbReference type="Gene3D" id="2.150.10.10">
    <property type="entry name" value="Serralysin-like metalloprotease, C-terminal"/>
    <property type="match status" value="1"/>
</dbReference>
<name>A0ABT8YS03_9HYPH</name>
<dbReference type="SUPFAM" id="SSF51120">
    <property type="entry name" value="beta-Roll"/>
    <property type="match status" value="1"/>
</dbReference>
<dbReference type="RefSeq" id="WP_304378452.1">
    <property type="nucleotide sequence ID" value="NZ_JAUOZU010000018.1"/>
</dbReference>
<dbReference type="PRINTS" id="PR00313">
    <property type="entry name" value="CABNDNGRPT"/>
</dbReference>
<organism evidence="1 2">
    <name type="scientific">Rhizobium alvei</name>
    <dbReference type="NCBI Taxonomy" id="1132659"/>
    <lineage>
        <taxon>Bacteria</taxon>
        <taxon>Pseudomonadati</taxon>
        <taxon>Pseudomonadota</taxon>
        <taxon>Alphaproteobacteria</taxon>
        <taxon>Hyphomicrobiales</taxon>
        <taxon>Rhizobiaceae</taxon>
        <taxon>Rhizobium/Agrobacterium group</taxon>
        <taxon>Rhizobium</taxon>
    </lineage>
</organism>
<evidence type="ECO:0000313" key="1">
    <source>
        <dbReference type="EMBL" id="MDO6966523.1"/>
    </source>
</evidence>
<dbReference type="InterPro" id="IPR011049">
    <property type="entry name" value="Serralysin-like_metalloprot_C"/>
</dbReference>
<gene>
    <name evidence="1" type="ORF">Q4481_21420</name>
</gene>
<reference evidence="1" key="2">
    <citation type="submission" date="2023-07" db="EMBL/GenBank/DDBJ databases">
        <authorList>
            <person name="Shen H."/>
        </authorList>
    </citation>
    <scope>NUCLEOTIDE SEQUENCE</scope>
    <source>
        <strain evidence="1">TNR-22</strain>
    </source>
</reference>
<reference evidence="1" key="1">
    <citation type="journal article" date="2015" name="Int. J. Syst. Evol. Microbiol.">
        <title>Rhizobium alvei sp. nov., isolated from a freshwater river.</title>
        <authorList>
            <person name="Sheu S.Y."/>
            <person name="Huang H.W."/>
            <person name="Young C.C."/>
            <person name="Chen W.M."/>
        </authorList>
    </citation>
    <scope>NUCLEOTIDE SEQUENCE</scope>
    <source>
        <strain evidence="1">TNR-22</strain>
    </source>
</reference>
<dbReference type="Pfam" id="PF00353">
    <property type="entry name" value="HemolysinCabind"/>
    <property type="match status" value="1"/>
</dbReference>